<keyword evidence="2" id="KW-0378">Hydrolase</keyword>
<dbReference type="InterPro" id="IPR006674">
    <property type="entry name" value="HD_domain"/>
</dbReference>
<gene>
    <name evidence="2" type="ORF">A5892_01465</name>
</gene>
<dbReference type="SMART" id="SM00471">
    <property type="entry name" value="HDc"/>
    <property type="match status" value="1"/>
</dbReference>
<evidence type="ECO:0000313" key="2">
    <source>
        <dbReference type="EMBL" id="ANF56292.1"/>
    </source>
</evidence>
<evidence type="ECO:0000313" key="3">
    <source>
        <dbReference type="Proteomes" id="UP000077875"/>
    </source>
</evidence>
<accession>A0A172YB08</accession>
<protein>
    <submittedName>
        <fullName evidence="2">Hydrolase</fullName>
    </submittedName>
</protein>
<reference evidence="2 3" key="1">
    <citation type="submission" date="2016-04" db="EMBL/GenBank/DDBJ databases">
        <title>Complete Genome Sequence of Halotalea alkalilenta IHB B 13600.</title>
        <authorList>
            <person name="Swarnkar M.K."/>
            <person name="Sharma A."/>
            <person name="Kaushal K."/>
            <person name="Soni R."/>
            <person name="Rana S."/>
            <person name="Singh A.K."/>
            <person name="Gulati A."/>
        </authorList>
    </citation>
    <scope>NUCLEOTIDE SEQUENCE [LARGE SCALE GENOMIC DNA]</scope>
    <source>
        <strain evidence="2 3">IHB B 13600</strain>
    </source>
</reference>
<dbReference type="Pfam" id="PF01966">
    <property type="entry name" value="HD"/>
    <property type="match status" value="1"/>
</dbReference>
<dbReference type="KEGG" id="haa:A5892_01465"/>
<dbReference type="NCBIfam" id="NF007515">
    <property type="entry name" value="PRK10119.1"/>
    <property type="match status" value="1"/>
</dbReference>
<proteinExistence type="predicted"/>
<dbReference type="CDD" id="cd00077">
    <property type="entry name" value="HDc"/>
    <property type="match status" value="1"/>
</dbReference>
<dbReference type="AlphaFoldDB" id="A0A172YB08"/>
<dbReference type="PANTHER" id="PTHR33594">
    <property type="entry name" value="SUPERFAMILY HYDROLASE, PUTATIVE (AFU_ORTHOLOGUE AFUA_1G03035)-RELATED"/>
    <property type="match status" value="1"/>
</dbReference>
<dbReference type="Gene3D" id="1.10.3210.50">
    <property type="match status" value="1"/>
</dbReference>
<dbReference type="RefSeq" id="WP_064121279.1">
    <property type="nucleotide sequence ID" value="NZ_CP015243.1"/>
</dbReference>
<dbReference type="InterPro" id="IPR003607">
    <property type="entry name" value="HD/PDEase_dom"/>
</dbReference>
<dbReference type="SUPFAM" id="SSF109604">
    <property type="entry name" value="HD-domain/PDEase-like"/>
    <property type="match status" value="1"/>
</dbReference>
<dbReference type="STRING" id="376489.A5892_01465"/>
<sequence length="241" mass="26823">MTDQPRGASRSSADWPTRFEALLGEIPTLDGAHDLGHFRRVWRTAQRLMEEESGADARVVAAACYFHDLVSLPKDHPQRHHSSRLAAREAIGLLTSRCADFPPELLPAVAHAIEAHSFSAGIEPRTLEARIVQDADRLEALGAIGIARVFHVSGQLDRALFDPDDPLARNRAFDDTRYAVDHFQTKLLRLPGTMRTSAGRRLARHNAEFMLGYLEKLCAELTGDPLGVDSKDSEWLRGRFP</sequence>
<organism evidence="2 3">
    <name type="scientific">Halotalea alkalilenta</name>
    <dbReference type="NCBI Taxonomy" id="376489"/>
    <lineage>
        <taxon>Bacteria</taxon>
        <taxon>Pseudomonadati</taxon>
        <taxon>Pseudomonadota</taxon>
        <taxon>Gammaproteobacteria</taxon>
        <taxon>Oceanospirillales</taxon>
        <taxon>Halomonadaceae</taxon>
        <taxon>Halotalea</taxon>
    </lineage>
</organism>
<feature type="domain" description="HD/PDEase" evidence="1">
    <location>
        <begin position="30"/>
        <end position="150"/>
    </location>
</feature>
<dbReference type="EMBL" id="CP015243">
    <property type="protein sequence ID" value="ANF56292.1"/>
    <property type="molecule type" value="Genomic_DNA"/>
</dbReference>
<keyword evidence="3" id="KW-1185">Reference proteome</keyword>
<evidence type="ECO:0000259" key="1">
    <source>
        <dbReference type="SMART" id="SM00471"/>
    </source>
</evidence>
<dbReference type="Proteomes" id="UP000077875">
    <property type="component" value="Chromosome"/>
</dbReference>
<name>A0A172YB08_9GAMM</name>
<dbReference type="GO" id="GO:0016787">
    <property type="term" value="F:hydrolase activity"/>
    <property type="evidence" value="ECO:0007669"/>
    <property type="project" value="UniProtKB-KW"/>
</dbReference>
<dbReference type="PANTHER" id="PTHR33594:SF1">
    <property type="entry name" value="HD_PDEASE DOMAIN-CONTAINING PROTEIN"/>
    <property type="match status" value="1"/>
</dbReference>